<evidence type="ECO:0000256" key="1">
    <source>
        <dbReference type="ARBA" id="ARBA00006056"/>
    </source>
</evidence>
<dbReference type="Gene3D" id="3.30.1370.60">
    <property type="entry name" value="Hypothetical oxidoreductase yiak, domain 2"/>
    <property type="match status" value="1"/>
</dbReference>
<evidence type="ECO:0000256" key="2">
    <source>
        <dbReference type="ARBA" id="ARBA00023002"/>
    </source>
</evidence>
<comment type="caution">
    <text evidence="3">The sequence shown here is derived from an EMBL/GenBank/DDBJ whole genome shotgun (WGS) entry which is preliminary data.</text>
</comment>
<keyword evidence="2" id="KW-0560">Oxidoreductase</keyword>
<dbReference type="InterPro" id="IPR043144">
    <property type="entry name" value="Mal/L-sulf/L-lact_DH-like_ah"/>
</dbReference>
<gene>
    <name evidence="3" type="ORF">LCGC14_0334220</name>
</gene>
<organism evidence="3">
    <name type="scientific">marine sediment metagenome</name>
    <dbReference type="NCBI Taxonomy" id="412755"/>
    <lineage>
        <taxon>unclassified sequences</taxon>
        <taxon>metagenomes</taxon>
        <taxon>ecological metagenomes</taxon>
    </lineage>
</organism>
<protein>
    <recommendedName>
        <fullName evidence="4">Sulfolactate dehydrogenase</fullName>
    </recommendedName>
</protein>
<dbReference type="EMBL" id="LAZR01000238">
    <property type="protein sequence ID" value="KKN80039.1"/>
    <property type="molecule type" value="Genomic_DNA"/>
</dbReference>
<evidence type="ECO:0008006" key="4">
    <source>
        <dbReference type="Google" id="ProtNLM"/>
    </source>
</evidence>
<comment type="similarity">
    <text evidence="1">Belongs to the LDH2/MDH2 oxidoreductase family.</text>
</comment>
<dbReference type="AlphaFoldDB" id="A0A0F9TL67"/>
<reference evidence="3" key="1">
    <citation type="journal article" date="2015" name="Nature">
        <title>Complex archaea that bridge the gap between prokaryotes and eukaryotes.</title>
        <authorList>
            <person name="Spang A."/>
            <person name="Saw J.H."/>
            <person name="Jorgensen S.L."/>
            <person name="Zaremba-Niedzwiedzka K."/>
            <person name="Martijn J."/>
            <person name="Lind A.E."/>
            <person name="van Eijk R."/>
            <person name="Schleper C."/>
            <person name="Guy L."/>
            <person name="Ettema T.J."/>
        </authorList>
    </citation>
    <scope>NUCLEOTIDE SEQUENCE</scope>
</reference>
<dbReference type="Gene3D" id="1.10.1530.10">
    <property type="match status" value="1"/>
</dbReference>
<sequence>MEHSFSLDEVEVLAFETLTSAGASSPAARAVARSTRLAERDGIRSHGLLYLPIYAEHLLCGKVSVSATPSVTTPRSGLVHVDADHGFAHTAIDAGWDKLTQAARANGIAAMSVKNSYNCGVLGHHAERLATDGLIGLCFTHAPASIAPPGGKLPVVGTNPFSIAVPDAQGGALLVIDQSASAIAKSEILLRSREGEPIEPGWALDAQGNETLDADAALAGSMLPAGGYKGFGVGLLVEILAAALTGANLSTEASPFSGSKGGPPGTGQFFIAIDPAGSGEGGFNGAMMRLAASITDQPGARLPGQRRAVNRARIEAEGVSISDDLLARIKAAAASPT</sequence>
<dbReference type="PANTHER" id="PTHR11091:SF0">
    <property type="entry name" value="MALATE DEHYDROGENASE"/>
    <property type="match status" value="1"/>
</dbReference>
<proteinExistence type="inferred from homology"/>
<dbReference type="InterPro" id="IPR036111">
    <property type="entry name" value="Mal/L-sulfo/L-lacto_DH-like_sf"/>
</dbReference>
<dbReference type="PANTHER" id="PTHR11091">
    <property type="entry name" value="OXIDOREDUCTASE-RELATED"/>
    <property type="match status" value="1"/>
</dbReference>
<dbReference type="SUPFAM" id="SSF89733">
    <property type="entry name" value="L-sulfolactate dehydrogenase-like"/>
    <property type="match status" value="1"/>
</dbReference>
<accession>A0A0F9TL67</accession>
<dbReference type="GO" id="GO:0016491">
    <property type="term" value="F:oxidoreductase activity"/>
    <property type="evidence" value="ECO:0007669"/>
    <property type="project" value="UniProtKB-KW"/>
</dbReference>
<evidence type="ECO:0000313" key="3">
    <source>
        <dbReference type="EMBL" id="KKN80039.1"/>
    </source>
</evidence>
<dbReference type="InterPro" id="IPR003767">
    <property type="entry name" value="Malate/L-lactate_DH-like"/>
</dbReference>
<dbReference type="Pfam" id="PF02615">
    <property type="entry name" value="Ldh_2"/>
    <property type="match status" value="1"/>
</dbReference>
<name>A0A0F9TL67_9ZZZZ</name>
<dbReference type="InterPro" id="IPR043143">
    <property type="entry name" value="Mal/L-sulf/L-lact_DH-like_NADP"/>
</dbReference>